<dbReference type="Gene3D" id="3.60.21.10">
    <property type="match status" value="1"/>
</dbReference>
<evidence type="ECO:0000313" key="4">
    <source>
        <dbReference type="EMBL" id="RIJ48881.1"/>
    </source>
</evidence>
<dbReference type="Proteomes" id="UP000265926">
    <property type="component" value="Unassembled WGS sequence"/>
</dbReference>
<accession>A0A399T3W9</accession>
<name>A0A399T3W9_9BACT</name>
<keyword evidence="5" id="KW-1185">Reference proteome</keyword>
<dbReference type="Pfam" id="PF16371">
    <property type="entry name" value="MetallophosN"/>
    <property type="match status" value="1"/>
</dbReference>
<dbReference type="Pfam" id="PF16370">
    <property type="entry name" value="MetallophosC"/>
    <property type="match status" value="1"/>
</dbReference>
<dbReference type="Pfam" id="PF00149">
    <property type="entry name" value="Metallophos"/>
    <property type="match status" value="1"/>
</dbReference>
<evidence type="ECO:0000259" key="2">
    <source>
        <dbReference type="Pfam" id="PF16370"/>
    </source>
</evidence>
<dbReference type="RefSeq" id="WP_119437801.1">
    <property type="nucleotide sequence ID" value="NZ_QWGR01000004.1"/>
</dbReference>
<evidence type="ECO:0000259" key="3">
    <source>
        <dbReference type="Pfam" id="PF16371"/>
    </source>
</evidence>
<dbReference type="OrthoDB" id="9816081at2"/>
<dbReference type="PANTHER" id="PTHR43143:SF1">
    <property type="entry name" value="SERINE_THREONINE-PROTEIN PHOSPHATASE CPPED1"/>
    <property type="match status" value="1"/>
</dbReference>
<gene>
    <name evidence="4" type="ORF">D1614_10175</name>
</gene>
<proteinExistence type="predicted"/>
<dbReference type="AlphaFoldDB" id="A0A399T3W9"/>
<feature type="domain" description="Calcineurin-like phosphoesterase" evidence="1">
    <location>
        <begin position="231"/>
        <end position="438"/>
    </location>
</feature>
<dbReference type="InterPro" id="IPR051918">
    <property type="entry name" value="STPP_CPPED1"/>
</dbReference>
<evidence type="ECO:0008006" key="6">
    <source>
        <dbReference type="Google" id="ProtNLM"/>
    </source>
</evidence>
<evidence type="ECO:0000259" key="1">
    <source>
        <dbReference type="Pfam" id="PF00149"/>
    </source>
</evidence>
<sequence length="662" mass="74411">MRKIKSNLEYSKILLYLVFAVISSLYGCESGDENEEPVDDFNIQISLPSTIEVTKGGEYVFTAQDGGGLKTSDLFILESGGISYVCPITAVSSTGFTVQISNECKTGDYNVSVKRDVRKKPVGKIYVNIVDFLFTPDEGTTVYGLVKSAEGGLKGVVVSDGVEVTTTDEQGIYQLKSAKKRNYVFISVPGNYEAPSLGVLPQFFQKLKANANTVERVDFTLQKVEGQDAYKVFMLGDMHLAARTNDLSQFSDFTTDLNTYMNAHASEKMYAIALGDMTWDLYWYSNNFGLPEYLNTINSQVKNLQIFHTIGNHDYDYQATSDFTAELKYMNHIAPTYYSFNIGEVHYVVMDDIDCSEYDGTTSRNYKKLTSAEQLSWLEKDLAYVDKSTPLVVAMHAQVYLPSETAEFKIDHDITSTEQLFNILDGYKVHFVTGHTHKTFNVTPQDAITGGNDFYEHNAGAVCASWWWSGNLTPGVHISPDGTPGGYSIWDVSGKDLQYVYKATGWPEDYQFRSYDLNNVNFSLADVPLMPSSVPTSVKNKYMQYVDAYPANNDNEVLINIWNWNPRWTLTVTDESGKSLTPEKVWAYDPLHIAALSVKRFNSASLTSTPSFITDKFTHFFKVKADNADTDLTITVKDEFGHIWTENMQRPKVFSTDAYKTK</sequence>
<dbReference type="PROSITE" id="PS51257">
    <property type="entry name" value="PROKAR_LIPOPROTEIN"/>
    <property type="match status" value="1"/>
</dbReference>
<dbReference type="GO" id="GO:0016787">
    <property type="term" value="F:hydrolase activity"/>
    <property type="evidence" value="ECO:0007669"/>
    <property type="project" value="InterPro"/>
</dbReference>
<evidence type="ECO:0000313" key="5">
    <source>
        <dbReference type="Proteomes" id="UP000265926"/>
    </source>
</evidence>
<dbReference type="EMBL" id="QWGR01000004">
    <property type="protein sequence ID" value="RIJ48881.1"/>
    <property type="molecule type" value="Genomic_DNA"/>
</dbReference>
<dbReference type="SUPFAM" id="SSF56300">
    <property type="entry name" value="Metallo-dependent phosphatases"/>
    <property type="match status" value="1"/>
</dbReference>
<dbReference type="PANTHER" id="PTHR43143">
    <property type="entry name" value="METALLOPHOSPHOESTERASE, CALCINEURIN SUPERFAMILY"/>
    <property type="match status" value="1"/>
</dbReference>
<organism evidence="4 5">
    <name type="scientific">Maribellus luteus</name>
    <dbReference type="NCBI Taxonomy" id="2305463"/>
    <lineage>
        <taxon>Bacteria</taxon>
        <taxon>Pseudomonadati</taxon>
        <taxon>Bacteroidota</taxon>
        <taxon>Bacteroidia</taxon>
        <taxon>Marinilabiliales</taxon>
        <taxon>Prolixibacteraceae</taxon>
        <taxon>Maribellus</taxon>
    </lineage>
</organism>
<dbReference type="InterPro" id="IPR032288">
    <property type="entry name" value="Metallophos_C"/>
</dbReference>
<protein>
    <recommendedName>
        <fullName evidence="6">Metallophosphoesterase</fullName>
    </recommendedName>
</protein>
<reference evidence="4 5" key="1">
    <citation type="submission" date="2018-08" db="EMBL/GenBank/DDBJ databases">
        <title>Pallidiluteibacterium maritimus gen. nov., sp. nov., isolated from coastal sediment.</title>
        <authorList>
            <person name="Zhou L.Y."/>
        </authorList>
    </citation>
    <scope>NUCLEOTIDE SEQUENCE [LARGE SCALE GENOMIC DNA]</scope>
    <source>
        <strain evidence="4 5">XSD2</strain>
    </source>
</reference>
<comment type="caution">
    <text evidence="4">The sequence shown here is derived from an EMBL/GenBank/DDBJ whole genome shotgun (WGS) entry which is preliminary data.</text>
</comment>
<feature type="domain" description="Calcineurin-like phosphoesterase C-terminal" evidence="2">
    <location>
        <begin position="456"/>
        <end position="643"/>
    </location>
</feature>
<dbReference type="InterPro" id="IPR032285">
    <property type="entry name" value="Metallophos_N"/>
</dbReference>
<dbReference type="InterPro" id="IPR029052">
    <property type="entry name" value="Metallo-depent_PP-like"/>
</dbReference>
<dbReference type="InterPro" id="IPR004843">
    <property type="entry name" value="Calcineurin-like_PHP"/>
</dbReference>
<feature type="domain" description="Calcineurin-like phosphoesterase N-terminal" evidence="3">
    <location>
        <begin position="144"/>
        <end position="221"/>
    </location>
</feature>